<evidence type="ECO:0000256" key="4">
    <source>
        <dbReference type="ARBA" id="ARBA00022490"/>
    </source>
</evidence>
<dbReference type="GO" id="GO:0006914">
    <property type="term" value="P:autophagy"/>
    <property type="evidence" value="ECO:0007669"/>
    <property type="project" value="InterPro"/>
</dbReference>
<protein>
    <recommendedName>
        <fullName evidence="16">BCAS3 microtubule associated cell migration factor</fullName>
    </recommendedName>
</protein>
<evidence type="ECO:0000256" key="3">
    <source>
        <dbReference type="ARBA" id="ARBA00004329"/>
    </source>
</evidence>
<evidence type="ECO:0000256" key="13">
    <source>
        <dbReference type="ARBA" id="ARBA00023242"/>
    </source>
</evidence>
<feature type="region of interest" description="Disordered" evidence="17">
    <location>
        <begin position="627"/>
        <end position="651"/>
    </location>
</feature>
<evidence type="ECO:0000256" key="15">
    <source>
        <dbReference type="ARBA" id="ARBA00066095"/>
    </source>
</evidence>
<comment type="subcellular location">
    <subcellularLocation>
        <location evidence="2">Cytoplasm</location>
        <location evidence="2">Cytoskeleton</location>
    </subcellularLocation>
    <subcellularLocation>
        <location evidence="1">Nucleus</location>
    </subcellularLocation>
    <subcellularLocation>
        <location evidence="3">Preautophagosomal structure</location>
    </subcellularLocation>
</comment>
<evidence type="ECO:0000256" key="16">
    <source>
        <dbReference type="ARBA" id="ARBA00074831"/>
    </source>
</evidence>
<dbReference type="InterPro" id="IPR015943">
    <property type="entry name" value="WD40/YVTN_repeat-like_dom_sf"/>
</dbReference>
<gene>
    <name evidence="20" type="ORF">NP493_899g00031</name>
</gene>
<sequence>MFQAYSHTTQKTDDREKIHWVQFQQADINSIHTNPDYDAQSVGVAPLLLLIGYTNGVQIWAIPANGEAQEVMSVRQGPIRFLKVLPTPLSVSGCHDLFASKRPLLAVCDASSAGQPYCSVKFLSLRTGDEVHNIAFKLPVADIQCNERVIVVAFTEKIAAFDALDLKEKFCVTSCYPCPGPNPNPIALGTRWLAYADKKLVPVHQSCGGMTGDGRQSYAATVISAAKTITKGLTIFGETVASSLTGMKSFPTHSQKETVDNEGCRPGVVTIIDIENVGKGQISVQDDCDGEGLIAHFPAHATEPVAAVKFDPSGTMLLTTDRLGHNFHLFRLMAHPWSCSLGAVHHLYTLHRGDTTAKVQDISFTLDSRWVAISTLHGTTHIFPVTPYGGSVNVRTHTSQRVVNRASRFHRSAGLDDIDTRLTDRDSPVPVSGSPGSSPGQHPDQLRHLLHQNAINNSMGNPRLPPYPHPTTTLPLVQIKQSLSIPGLAVPGARTGTGSKSKCSLVPPGGASECVCVAVCWGPSRGWVAGSPNVSRDKSDKRAVDSLFVISWTGNLIEYVLDPHMKNSTEKLTDDSQLEVTATPRAQWTLIRSISTSELRPPLSPNNVVVLATDAVLTQRPSAELMGTLARQESRESLSSDHSSSRDDQDDQWLSQVEILTHSEPHRRLWMGPQFSFKTFQGSNTTTVLSSTPLSCSLTRPTHTCLPWTTTTLTFTVSKLHRPARAQWRCLVANVHTACRPAVMSSAGHLYQRLCS</sequence>
<dbReference type="SUPFAM" id="SSF50978">
    <property type="entry name" value="WD40 repeat-like"/>
    <property type="match status" value="1"/>
</dbReference>
<dbReference type="Proteomes" id="UP001209878">
    <property type="component" value="Unassembled WGS sequence"/>
</dbReference>
<dbReference type="Gene3D" id="2.130.10.10">
    <property type="entry name" value="YVTN repeat-like/Quinoprotein amine dehydrogenase"/>
    <property type="match status" value="1"/>
</dbReference>
<evidence type="ECO:0000256" key="9">
    <source>
        <dbReference type="ARBA" id="ARBA00022990"/>
    </source>
</evidence>
<feature type="region of interest" description="Disordered" evidence="17">
    <location>
        <begin position="414"/>
        <end position="444"/>
    </location>
</feature>
<dbReference type="GO" id="GO:0005856">
    <property type="term" value="C:cytoskeleton"/>
    <property type="evidence" value="ECO:0007669"/>
    <property type="project" value="UniProtKB-SubCell"/>
</dbReference>
<dbReference type="PANTHER" id="PTHR13268:SF0">
    <property type="entry name" value="BCAS3 MICROTUBULE ASSOCIATED CELL MIGRATION FACTOR"/>
    <property type="match status" value="1"/>
</dbReference>
<keyword evidence="21" id="KW-1185">Reference proteome</keyword>
<evidence type="ECO:0000256" key="1">
    <source>
        <dbReference type="ARBA" id="ARBA00004123"/>
    </source>
</evidence>
<comment type="caution">
    <text evidence="20">The sequence shown here is derived from an EMBL/GenBank/DDBJ whole genome shotgun (WGS) entry which is preliminary data.</text>
</comment>
<feature type="domain" description="BCAS3 WD40" evidence="19">
    <location>
        <begin position="16"/>
        <end position="482"/>
    </location>
</feature>
<dbReference type="GO" id="GO:0000407">
    <property type="term" value="C:phagophore assembly site"/>
    <property type="evidence" value="ECO:0007669"/>
    <property type="project" value="UniProtKB-SubCell"/>
</dbReference>
<organism evidence="20 21">
    <name type="scientific">Ridgeia piscesae</name>
    <name type="common">Tubeworm</name>
    <dbReference type="NCBI Taxonomy" id="27915"/>
    <lineage>
        <taxon>Eukaryota</taxon>
        <taxon>Metazoa</taxon>
        <taxon>Spiralia</taxon>
        <taxon>Lophotrochozoa</taxon>
        <taxon>Annelida</taxon>
        <taxon>Polychaeta</taxon>
        <taxon>Sedentaria</taxon>
        <taxon>Canalipalpata</taxon>
        <taxon>Sabellida</taxon>
        <taxon>Siboglinidae</taxon>
        <taxon>Ridgeia</taxon>
    </lineage>
</organism>
<feature type="compositionally biased region" description="Basic and acidic residues" evidence="17">
    <location>
        <begin position="632"/>
        <end position="647"/>
    </location>
</feature>
<keyword evidence="13" id="KW-0539">Nucleus</keyword>
<dbReference type="GO" id="GO:0005634">
    <property type="term" value="C:nucleus"/>
    <property type="evidence" value="ECO:0007669"/>
    <property type="project" value="UniProtKB-SubCell"/>
</dbReference>
<dbReference type="Pfam" id="PF12490">
    <property type="entry name" value="BCAS3"/>
    <property type="match status" value="1"/>
</dbReference>
<evidence type="ECO:0000256" key="7">
    <source>
        <dbReference type="ARBA" id="ARBA00022657"/>
    </source>
</evidence>
<dbReference type="EMBL" id="JAODUO010000898">
    <property type="protein sequence ID" value="KAK2173144.1"/>
    <property type="molecule type" value="Genomic_DNA"/>
</dbReference>
<comment type="subunit">
    <text evidence="15">Interacts with histone H3, ESR1, KAT2B and PELP1; the interactions occur in a estrogen-dependent manner. Interacts with beta-tubulin and VIM. Interacts (via C-terminal) with PHAF1; the interaction is requrired for the association with the phagophore.</text>
</comment>
<comment type="similarity">
    <text evidence="14">Belongs to the BCAS3 family.</text>
</comment>
<dbReference type="InterPro" id="IPR022175">
    <property type="entry name" value="BCAS3_dom"/>
</dbReference>
<feature type="compositionally biased region" description="Basic and acidic residues" evidence="17">
    <location>
        <begin position="418"/>
        <end position="427"/>
    </location>
</feature>
<evidence type="ECO:0000313" key="21">
    <source>
        <dbReference type="Proteomes" id="UP001209878"/>
    </source>
</evidence>
<evidence type="ECO:0000256" key="11">
    <source>
        <dbReference type="ARBA" id="ARBA00023163"/>
    </source>
</evidence>
<dbReference type="GO" id="GO:0042594">
    <property type="term" value="P:response to starvation"/>
    <property type="evidence" value="ECO:0007669"/>
    <property type="project" value="TreeGrafter"/>
</dbReference>
<keyword evidence="10" id="KW-0805">Transcription regulation</keyword>
<feature type="compositionally biased region" description="Low complexity" evidence="17">
    <location>
        <begin position="428"/>
        <end position="440"/>
    </location>
</feature>
<keyword evidence="6" id="KW-0597">Phosphoprotein</keyword>
<dbReference type="InterPro" id="IPR045142">
    <property type="entry name" value="BCAS3-like"/>
</dbReference>
<dbReference type="AlphaFoldDB" id="A0AAD9KL47"/>
<evidence type="ECO:0000313" key="20">
    <source>
        <dbReference type="EMBL" id="KAK2173144.1"/>
    </source>
</evidence>
<evidence type="ECO:0000259" key="18">
    <source>
        <dbReference type="Pfam" id="PF12490"/>
    </source>
</evidence>
<evidence type="ECO:0000256" key="12">
    <source>
        <dbReference type="ARBA" id="ARBA00023212"/>
    </source>
</evidence>
<dbReference type="PANTHER" id="PTHR13268">
    <property type="entry name" value="BREAST CARCINOMA AMPLIFIED SEQUENCE 3"/>
    <property type="match status" value="1"/>
</dbReference>
<dbReference type="InterPro" id="IPR048382">
    <property type="entry name" value="BCAS3_WD40"/>
</dbReference>
<evidence type="ECO:0000256" key="10">
    <source>
        <dbReference type="ARBA" id="ARBA00023015"/>
    </source>
</evidence>
<accession>A0AAD9KL47</accession>
<evidence type="ECO:0000256" key="14">
    <source>
        <dbReference type="ARBA" id="ARBA00061169"/>
    </source>
</evidence>
<evidence type="ECO:0000256" key="8">
    <source>
        <dbReference type="ARBA" id="ARBA00022843"/>
    </source>
</evidence>
<dbReference type="InterPro" id="IPR036322">
    <property type="entry name" value="WD40_repeat_dom_sf"/>
</dbReference>
<evidence type="ECO:0000259" key="19">
    <source>
        <dbReference type="Pfam" id="PF21034"/>
    </source>
</evidence>
<proteinExistence type="inferred from homology"/>
<feature type="domain" description="BCAS3" evidence="18">
    <location>
        <begin position="573"/>
        <end position="687"/>
    </location>
</feature>
<keyword evidence="11" id="KW-0804">Transcription</keyword>
<keyword evidence="9" id="KW-0007">Acetylation</keyword>
<keyword evidence="7" id="KW-0037">Angiogenesis</keyword>
<dbReference type="FunFam" id="2.130.10.10:FF:000422">
    <property type="entry name" value="BCAS3 microtubule-associated cell migration factor"/>
    <property type="match status" value="1"/>
</dbReference>
<evidence type="ECO:0000256" key="6">
    <source>
        <dbReference type="ARBA" id="ARBA00022553"/>
    </source>
</evidence>
<name>A0AAD9KL47_RIDPI</name>
<evidence type="ECO:0000256" key="2">
    <source>
        <dbReference type="ARBA" id="ARBA00004245"/>
    </source>
</evidence>
<keyword evidence="12" id="KW-0206">Cytoskeleton</keyword>
<dbReference type="Pfam" id="PF21034">
    <property type="entry name" value="BCAS3_WD40"/>
    <property type="match status" value="1"/>
</dbReference>
<reference evidence="20" key="1">
    <citation type="journal article" date="2023" name="Mol. Biol. Evol.">
        <title>Third-Generation Sequencing Reveals the Adaptive Role of the Epigenome in Three Deep-Sea Polychaetes.</title>
        <authorList>
            <person name="Perez M."/>
            <person name="Aroh O."/>
            <person name="Sun Y."/>
            <person name="Lan Y."/>
            <person name="Juniper S.K."/>
            <person name="Young C.R."/>
            <person name="Angers B."/>
            <person name="Qian P.Y."/>
        </authorList>
    </citation>
    <scope>NUCLEOTIDE SEQUENCE</scope>
    <source>
        <strain evidence="20">R07B-5</strain>
    </source>
</reference>
<evidence type="ECO:0000256" key="5">
    <source>
        <dbReference type="ARBA" id="ARBA00022499"/>
    </source>
</evidence>
<keyword evidence="5" id="KW-1017">Isopeptide bond</keyword>
<evidence type="ECO:0000256" key="17">
    <source>
        <dbReference type="SAM" id="MobiDB-lite"/>
    </source>
</evidence>
<keyword evidence="8" id="KW-0832">Ubl conjugation</keyword>
<keyword evidence="4" id="KW-0963">Cytoplasm</keyword>